<keyword evidence="1" id="KW-0812">Transmembrane</keyword>
<evidence type="ECO:0000313" key="3">
    <source>
        <dbReference type="Proteomes" id="UP000516093"/>
    </source>
</evidence>
<sequence length="694" mass="76604">MCLAVGAGYAALLYSAKAPWSKALNYGLAALRFVVVSFLCFLLLSPFVKTTTTTTEAPTIILAVDNSQSVGLFTPAAVLRQATTGLQQLATTLQEKGFRVETQILPPSPARAVRPDSVRFQAPATDLDGLLTNVREGYEGRNLAGVVLVSDGLVNQGRSPVYSEFNFPIYSVAVGDTVPKRDLSVPTLNYNRVAFSGNRFPIEAEIGYEGFGGGTATVQLRENGRVLQTKQVNLPPGRRRQKATFLLTAPAPGKRRYEVAIQPQSGEFTPLNNSRNAYIEVVKGKLKVLLAGAAPHPDIKALRGAILQNDNFDLTIYLPGIAPLKAQDYDVAILHQLPARTGEGADVLAQVRNRRIPALFIIGAQSDLNAYNNLGAGLTVAPRGQQTDEVTPVLNASFSRFSFEEDALRRFAAYPPAPVPFGEYRLGGGAEVALYQQVGRLKTQKPLLVFGGSPEQRRATLLTDGGWQWRLQEAADHADRPDAYDRLITRTLQLLTANANKKRLDVYPTQDAFTTADEITFGAETYNAIFERIYGQQIELTLTDEQQRTRNYSFTNSEDGAPLRLGTLPGGVYRYVARATLGGQNQQDRGELLVQEQQLEALNARADHNLLYQLARRSGSRLYYPQQFDQLSQDIQKANYKPVIYSQESIKDLINLKWLFFLLMALVTAEWAARKYSGAFNRSETPLLDHKHFV</sequence>
<dbReference type="Proteomes" id="UP000516093">
    <property type="component" value="Chromosome"/>
</dbReference>
<feature type="transmembrane region" description="Helical" evidence="1">
    <location>
        <begin position="23"/>
        <end position="44"/>
    </location>
</feature>
<dbReference type="EMBL" id="CP060784">
    <property type="protein sequence ID" value="QNP53983.1"/>
    <property type="molecule type" value="Genomic_DNA"/>
</dbReference>
<dbReference type="SUPFAM" id="SSF52317">
    <property type="entry name" value="Class I glutamine amidotransferase-like"/>
    <property type="match status" value="1"/>
</dbReference>
<organism evidence="2 3">
    <name type="scientific">Hymenobacter qilianensis</name>
    <dbReference type="NCBI Taxonomy" id="1385715"/>
    <lineage>
        <taxon>Bacteria</taxon>
        <taxon>Pseudomonadati</taxon>
        <taxon>Bacteroidota</taxon>
        <taxon>Cytophagia</taxon>
        <taxon>Cytophagales</taxon>
        <taxon>Hymenobacteraceae</taxon>
        <taxon>Hymenobacter</taxon>
    </lineage>
</organism>
<dbReference type="InterPro" id="IPR013783">
    <property type="entry name" value="Ig-like_fold"/>
</dbReference>
<proteinExistence type="predicted"/>
<dbReference type="Gene3D" id="2.60.40.10">
    <property type="entry name" value="Immunoglobulins"/>
    <property type="match status" value="1"/>
</dbReference>
<protein>
    <submittedName>
        <fullName evidence="2">VWA domain-containing protein</fullName>
    </submittedName>
</protein>
<reference evidence="2 3" key="1">
    <citation type="submission" date="2020-08" db="EMBL/GenBank/DDBJ databases">
        <title>Genome sequence of Hymenobacter qilianensis JCM 19763T.</title>
        <authorList>
            <person name="Hyun D.-W."/>
            <person name="Bae J.-W."/>
        </authorList>
    </citation>
    <scope>NUCLEOTIDE SEQUENCE [LARGE SCALE GENOMIC DNA]</scope>
    <source>
        <strain evidence="2 3">JCM 19763</strain>
    </source>
</reference>
<evidence type="ECO:0000256" key="1">
    <source>
        <dbReference type="SAM" id="Phobius"/>
    </source>
</evidence>
<dbReference type="AlphaFoldDB" id="A0A7H0H0B7"/>
<keyword evidence="3" id="KW-1185">Reference proteome</keyword>
<dbReference type="PANTHER" id="PTHR37947">
    <property type="entry name" value="BLL2462 PROTEIN"/>
    <property type="match status" value="1"/>
</dbReference>
<evidence type="ECO:0000313" key="2">
    <source>
        <dbReference type="EMBL" id="QNP53983.1"/>
    </source>
</evidence>
<keyword evidence="1" id="KW-1133">Transmembrane helix</keyword>
<keyword evidence="1" id="KW-0472">Membrane</keyword>
<dbReference type="KEGG" id="hqi:H9L05_01515"/>
<accession>A0A7H0H0B7</accession>
<gene>
    <name evidence="2" type="ORF">H9L05_01515</name>
</gene>
<dbReference type="InterPro" id="IPR029062">
    <property type="entry name" value="Class_I_gatase-like"/>
</dbReference>
<dbReference type="PANTHER" id="PTHR37947:SF1">
    <property type="entry name" value="BLL2462 PROTEIN"/>
    <property type="match status" value="1"/>
</dbReference>
<name>A0A7H0H0B7_9BACT</name>